<dbReference type="Pfam" id="PF00717">
    <property type="entry name" value="Peptidase_S24"/>
    <property type="match status" value="1"/>
</dbReference>
<dbReference type="PANTHER" id="PTHR33516">
    <property type="entry name" value="LEXA REPRESSOR"/>
    <property type="match status" value="1"/>
</dbReference>
<keyword evidence="3" id="KW-1185">Reference proteome</keyword>
<dbReference type="PANTHER" id="PTHR33516:SF2">
    <property type="entry name" value="LEXA REPRESSOR-RELATED"/>
    <property type="match status" value="1"/>
</dbReference>
<dbReference type="Proteomes" id="UP000006053">
    <property type="component" value="Chromosome"/>
</dbReference>
<dbReference type="Pfam" id="PF12844">
    <property type="entry name" value="HTH_19"/>
    <property type="match status" value="1"/>
</dbReference>
<dbReference type="RefSeq" id="WP_014794987.1">
    <property type="nucleotide sequence ID" value="NC_018017.1"/>
</dbReference>
<dbReference type="STRING" id="756499.Desde_3216"/>
<name>I4AC22_DESDJ</name>
<reference evidence="3" key="1">
    <citation type="submission" date="2012-06" db="EMBL/GenBank/DDBJ databases">
        <title>Complete sequence of Desulfitobacterium dehalogenans ATCC 51507.</title>
        <authorList>
            <person name="Lucas S."/>
            <person name="Han J."/>
            <person name="Lapidus A."/>
            <person name="Cheng J.-F."/>
            <person name="Goodwin L."/>
            <person name="Pitluck S."/>
            <person name="Peters L."/>
            <person name="Ovchinnikova G."/>
            <person name="Teshima H."/>
            <person name="Detter J.C."/>
            <person name="Han C."/>
            <person name="Tapia R."/>
            <person name="Land M."/>
            <person name="Hauser L."/>
            <person name="Kyrpides N."/>
            <person name="Ivanova N."/>
            <person name="Pagani I."/>
            <person name="Kruse T."/>
            <person name="de Vos W.M."/>
            <person name="Smidt H."/>
            <person name="Woyke T."/>
        </authorList>
    </citation>
    <scope>NUCLEOTIDE SEQUENCE [LARGE SCALE GENOMIC DNA]</scope>
    <source>
        <strain evidence="3">ATCC 51507 / DSM 9161 / JW/IU-DC1</strain>
    </source>
</reference>
<dbReference type="SUPFAM" id="SSF47413">
    <property type="entry name" value="lambda repressor-like DNA-binding domains"/>
    <property type="match status" value="1"/>
</dbReference>
<dbReference type="HOGENOM" id="CLU_066192_1_1_9"/>
<feature type="domain" description="HTH cro/C1-type" evidence="1">
    <location>
        <begin position="10"/>
        <end position="64"/>
    </location>
</feature>
<dbReference type="GO" id="GO:0003677">
    <property type="term" value="F:DNA binding"/>
    <property type="evidence" value="ECO:0007669"/>
    <property type="project" value="InterPro"/>
</dbReference>
<dbReference type="CDD" id="cd00093">
    <property type="entry name" value="HTH_XRE"/>
    <property type="match status" value="1"/>
</dbReference>
<dbReference type="InterPro" id="IPR050077">
    <property type="entry name" value="LexA_repressor"/>
</dbReference>
<dbReference type="eggNOG" id="COG1974">
    <property type="taxonomic scope" value="Bacteria"/>
</dbReference>
<dbReference type="InterPro" id="IPR010982">
    <property type="entry name" value="Lambda_DNA-bd_dom_sf"/>
</dbReference>
<gene>
    <name evidence="2" type="ordered locus">Desde_3216</name>
</gene>
<dbReference type="AlphaFoldDB" id="I4AC22"/>
<dbReference type="Gene3D" id="1.10.260.40">
    <property type="entry name" value="lambda repressor-like DNA-binding domains"/>
    <property type="match status" value="1"/>
</dbReference>
<dbReference type="SUPFAM" id="SSF51306">
    <property type="entry name" value="LexA/Signal peptidase"/>
    <property type="match status" value="1"/>
</dbReference>
<evidence type="ECO:0000313" key="3">
    <source>
        <dbReference type="Proteomes" id="UP000006053"/>
    </source>
</evidence>
<dbReference type="PROSITE" id="PS50943">
    <property type="entry name" value="HTH_CROC1"/>
    <property type="match status" value="1"/>
</dbReference>
<sequence length="279" mass="31078">MSKNTLGQRIKSLREKKGLNQKELAEILKVNNSTLSQYENDVRVPSDDIKLVLANYFNVTTDYLLGRSDSIRPSNDYLTGVPAGAIVIGEASTSYKHSYKSTPLSTIPVLGTIRAGLPILSEDNWEEVIRVPDYLDADFALRIVGDSMSWVGIHEGDLALMEQTSVASHGSIVAAGIDDGEWRAALKFFVQDNTGFKLRSANPEYEDMSFTAQHRIIGKLIRVIKETPSLHDYKNMVISKDILDQDWQDTIMRASKIGLDGKQVQNMLELFASVVKKVN</sequence>
<dbReference type="InterPro" id="IPR036286">
    <property type="entry name" value="LexA/Signal_pep-like_sf"/>
</dbReference>
<proteinExistence type="predicted"/>
<evidence type="ECO:0000259" key="1">
    <source>
        <dbReference type="PROSITE" id="PS50943"/>
    </source>
</evidence>
<reference evidence="2 3" key="2">
    <citation type="journal article" date="2015" name="J. Bacteriol.">
        <title>Genomic, proteomic, and biochemical analysis of the organohalide respiratory pathway in Desulfitobacterium dehalogenans.</title>
        <authorList>
            <person name="Kruse T."/>
            <person name="van de Pas B.A."/>
            <person name="Atteia A."/>
            <person name="Krab K."/>
            <person name="Hagen W.R."/>
            <person name="Goodwin L."/>
            <person name="Chain P."/>
            <person name="Boeren S."/>
            <person name="Maphosa F."/>
            <person name="Schraa G."/>
            <person name="de Vos W.M."/>
            <person name="van der Oost J."/>
            <person name="Smidt H."/>
            <person name="Stams A.J."/>
        </authorList>
    </citation>
    <scope>NUCLEOTIDE SEQUENCE [LARGE SCALE GENOMIC DNA]</scope>
    <source>
        <strain evidence="3">ATCC 51507 / DSM 9161 / JW/IU-DC1</strain>
    </source>
</reference>
<dbReference type="Gene3D" id="2.10.109.10">
    <property type="entry name" value="Umud Fragment, subunit A"/>
    <property type="match status" value="1"/>
</dbReference>
<dbReference type="SMART" id="SM00530">
    <property type="entry name" value="HTH_XRE"/>
    <property type="match status" value="1"/>
</dbReference>
<dbReference type="KEGG" id="ddh:Desde_3216"/>
<dbReference type="InterPro" id="IPR001387">
    <property type="entry name" value="Cro/C1-type_HTH"/>
</dbReference>
<dbReference type="InterPro" id="IPR015927">
    <property type="entry name" value="Peptidase_S24_S26A/B/C"/>
</dbReference>
<dbReference type="OrthoDB" id="1766270at2"/>
<organism evidence="2 3">
    <name type="scientific">Desulfitobacterium dehalogenans (strain ATCC 51507 / DSM 9161 / JW/IU-DC1)</name>
    <dbReference type="NCBI Taxonomy" id="756499"/>
    <lineage>
        <taxon>Bacteria</taxon>
        <taxon>Bacillati</taxon>
        <taxon>Bacillota</taxon>
        <taxon>Clostridia</taxon>
        <taxon>Eubacteriales</taxon>
        <taxon>Desulfitobacteriaceae</taxon>
        <taxon>Desulfitobacterium</taxon>
    </lineage>
</organism>
<protein>
    <submittedName>
        <fullName evidence="2">SOS response transcriptional repressor, RecA-mediated autopeptidase</fullName>
    </submittedName>
</protein>
<dbReference type="EMBL" id="CP003348">
    <property type="protein sequence ID" value="AFM01507.1"/>
    <property type="molecule type" value="Genomic_DNA"/>
</dbReference>
<evidence type="ECO:0000313" key="2">
    <source>
        <dbReference type="EMBL" id="AFM01507.1"/>
    </source>
</evidence>
<dbReference type="InterPro" id="IPR039418">
    <property type="entry name" value="LexA-like"/>
</dbReference>
<accession>I4AC22</accession>
<dbReference type="CDD" id="cd06529">
    <property type="entry name" value="S24_LexA-like"/>
    <property type="match status" value="1"/>
</dbReference>